<evidence type="ECO:0000256" key="6">
    <source>
        <dbReference type="ARBA" id="ARBA00023242"/>
    </source>
</evidence>
<keyword evidence="6" id="KW-0539">Nucleus</keyword>
<proteinExistence type="inferred from homology"/>
<dbReference type="PANTHER" id="PTHR12549">
    <property type="entry name" value="JMJC DOMAIN-CONTAINING HISTONE DEMETHYLATION PROTEIN"/>
    <property type="match status" value="1"/>
</dbReference>
<dbReference type="Gene3D" id="2.60.120.650">
    <property type="entry name" value="Cupin"/>
    <property type="match status" value="2"/>
</dbReference>
<evidence type="ECO:0000256" key="2">
    <source>
        <dbReference type="ARBA" id="ARBA00006801"/>
    </source>
</evidence>
<evidence type="ECO:0000259" key="10">
    <source>
        <dbReference type="PROSITE" id="PS51184"/>
    </source>
</evidence>
<dbReference type="SMART" id="SM00558">
    <property type="entry name" value="JmjC"/>
    <property type="match status" value="1"/>
</dbReference>
<sequence>MSSEMGKKLQMAQEHGVADGGFPSRRRNGGRRPSPDEADEEALLNFRKGCRARRDANGKVIESNMCHQCQRNDKGRVVRCAQDCCTKRFCIPCIQRWYPHSTEEAIAEACPFCRGNCNCKACLRLDVPKDLIKLDSDFSEEERLQHSAYLLKFLLPVLKQINQEQMLEKEMEAKNQGLLLSDLKVQEACWGIDERAYCDNCRTSIFDLHRSCPNCSYDLCLVCCREIGEGHLQGSGAEVEVDYIDNGFAYLHGKYFPAKYPEEREALKLNVSTSSEDVVRSIAEWKVNMDGSIPCAPESLGGCGGGILELRTVFSNDQVSNLVKKVEELLQIYKKMDLPILAEQGCSCSIPEGRNDSINSRVINRVRKAASRDDTGDNYLYCPNALDIHNEDLKHFQHHWAKGEPVIVSNVLENTSGLSWEPMVMWRAFRQITNTKHTQHLDVTAIDCLDWAEVDVNIYHFFKGYSEGRFDSCGWPQILKLKDWPPSDAFEEKLPRHGAEFINSLPFKEYTHPFVKKARYKQRNGKREGRKKGKQEDREKGEHEDSHNRYGFLNLAVKLPEDSLKPDMGPKTYIAYGVLQELGRGDSVTKLHCDMSDAVNILTHTADVPLTDEQLNCVNELKKKHAAQDQMEIYHNFQTQKDVMGSQDSASSNESLNQDEKDEPSFTVEKSCCNLSDECGIATANGMEMPQNGKRKRQNPSGGLSRMVKAKTDASDQADQADYKEVTAKIDIETSVNAHGGPADVSKSGTESLANQDLDDCIHSQTSEYEGLEYVDGGALWDIFRKEDVPKLQEYLLKHFKEFRHVHCSPLRQVTHPIHDQTFYLTLEHKRKLKEEYGIEPWTFVQKLGDAVFIPAGCPHQVRNLKSCIKVALDFVSPENVKECLHLTEEFRILPTNHRAKEDKLEIKKMVIHAALKVIQDLKPLTS</sequence>
<evidence type="ECO:0000313" key="11">
    <source>
        <dbReference type="EMBL" id="WOL12791.1"/>
    </source>
</evidence>
<comment type="similarity">
    <text evidence="2">Belongs to the JARID1 histone demethylase family.</text>
</comment>
<feature type="domain" description="RING-type" evidence="9">
    <location>
        <begin position="66"/>
        <end position="114"/>
    </location>
</feature>
<dbReference type="GO" id="GO:0008270">
    <property type="term" value="F:zinc ion binding"/>
    <property type="evidence" value="ECO:0007669"/>
    <property type="project" value="UniProtKB-KW"/>
</dbReference>
<gene>
    <name evidence="11" type="ORF">Cni_G21559</name>
</gene>
<evidence type="ECO:0000256" key="8">
    <source>
        <dbReference type="SAM" id="MobiDB-lite"/>
    </source>
</evidence>
<feature type="domain" description="JmjC" evidence="10">
    <location>
        <begin position="548"/>
        <end position="892"/>
    </location>
</feature>
<dbReference type="FunFam" id="2.60.120.650:FF:000033">
    <property type="entry name" value="Transcription factor jumonji (JmjC) domain-containing protein"/>
    <property type="match status" value="1"/>
</dbReference>
<reference evidence="11 12" key="1">
    <citation type="submission" date="2023-10" db="EMBL/GenBank/DDBJ databases">
        <title>Chromosome-scale genome assembly provides insights into flower coloration mechanisms of Canna indica.</title>
        <authorList>
            <person name="Li C."/>
        </authorList>
    </citation>
    <scope>NUCLEOTIDE SEQUENCE [LARGE SCALE GENOMIC DNA]</scope>
    <source>
        <tissue evidence="11">Flower</tissue>
    </source>
</reference>
<dbReference type="AlphaFoldDB" id="A0AAQ3KV57"/>
<dbReference type="Proteomes" id="UP001327560">
    <property type="component" value="Chromosome 7"/>
</dbReference>
<keyword evidence="7" id="KW-0863">Zinc-finger</keyword>
<dbReference type="InterPro" id="IPR018866">
    <property type="entry name" value="Znf-4CXXC_R1"/>
</dbReference>
<dbReference type="InterPro" id="IPR001841">
    <property type="entry name" value="Znf_RING"/>
</dbReference>
<dbReference type="GO" id="GO:0003712">
    <property type="term" value="F:transcription coregulator activity"/>
    <property type="evidence" value="ECO:0007669"/>
    <property type="project" value="TreeGrafter"/>
</dbReference>
<dbReference type="SUPFAM" id="SSF51197">
    <property type="entry name" value="Clavaminate synthase-like"/>
    <property type="match status" value="1"/>
</dbReference>
<keyword evidence="4" id="KW-0805">Transcription regulation</keyword>
<keyword evidence="12" id="KW-1185">Reference proteome</keyword>
<evidence type="ECO:0000256" key="5">
    <source>
        <dbReference type="ARBA" id="ARBA00023163"/>
    </source>
</evidence>
<dbReference type="GO" id="GO:0000785">
    <property type="term" value="C:chromatin"/>
    <property type="evidence" value="ECO:0007669"/>
    <property type="project" value="TreeGrafter"/>
</dbReference>
<feature type="compositionally biased region" description="Basic and acidic residues" evidence="8">
    <location>
        <begin position="534"/>
        <end position="546"/>
    </location>
</feature>
<dbReference type="InterPro" id="IPR045109">
    <property type="entry name" value="LSDs-like"/>
</dbReference>
<evidence type="ECO:0000256" key="3">
    <source>
        <dbReference type="ARBA" id="ARBA00022723"/>
    </source>
</evidence>
<dbReference type="GO" id="GO:0006357">
    <property type="term" value="P:regulation of transcription by RNA polymerase II"/>
    <property type="evidence" value="ECO:0007669"/>
    <property type="project" value="TreeGrafter"/>
</dbReference>
<feature type="compositionally biased region" description="Basic residues" evidence="8">
    <location>
        <begin position="519"/>
        <end position="533"/>
    </location>
</feature>
<evidence type="ECO:0000256" key="7">
    <source>
        <dbReference type="PROSITE-ProRule" id="PRU00175"/>
    </source>
</evidence>
<evidence type="ECO:0000256" key="4">
    <source>
        <dbReference type="ARBA" id="ARBA00023015"/>
    </source>
</evidence>
<feature type="region of interest" description="Disordered" evidence="8">
    <location>
        <begin position="519"/>
        <end position="546"/>
    </location>
</feature>
<dbReference type="PROSITE" id="PS50089">
    <property type="entry name" value="ZF_RING_2"/>
    <property type="match status" value="1"/>
</dbReference>
<name>A0AAQ3KV57_9LILI</name>
<organism evidence="11 12">
    <name type="scientific">Canna indica</name>
    <name type="common">Indian-shot</name>
    <dbReference type="NCBI Taxonomy" id="4628"/>
    <lineage>
        <taxon>Eukaryota</taxon>
        <taxon>Viridiplantae</taxon>
        <taxon>Streptophyta</taxon>
        <taxon>Embryophyta</taxon>
        <taxon>Tracheophyta</taxon>
        <taxon>Spermatophyta</taxon>
        <taxon>Magnoliopsida</taxon>
        <taxon>Liliopsida</taxon>
        <taxon>Zingiberales</taxon>
        <taxon>Cannaceae</taxon>
        <taxon>Canna</taxon>
    </lineage>
</organism>
<protein>
    <submittedName>
        <fullName evidence="11">Lysine-specific demethylase JMJ25-like isoform X1</fullName>
    </submittedName>
</protein>
<comment type="subcellular location">
    <subcellularLocation>
        <location evidence="1">Nucleus</location>
    </subcellularLocation>
</comment>
<dbReference type="GO" id="GO:0032454">
    <property type="term" value="F:histone H3K9 demethylase activity"/>
    <property type="evidence" value="ECO:0007669"/>
    <property type="project" value="InterPro"/>
</dbReference>
<feature type="region of interest" description="Disordered" evidence="8">
    <location>
        <begin position="643"/>
        <end position="667"/>
    </location>
</feature>
<dbReference type="PROSITE" id="PS51184">
    <property type="entry name" value="JMJC"/>
    <property type="match status" value="1"/>
</dbReference>
<dbReference type="GO" id="GO:0000118">
    <property type="term" value="C:histone deacetylase complex"/>
    <property type="evidence" value="ECO:0007669"/>
    <property type="project" value="TreeGrafter"/>
</dbReference>
<keyword evidence="5" id="KW-0804">Transcription</keyword>
<evidence type="ECO:0000259" key="9">
    <source>
        <dbReference type="PROSITE" id="PS50089"/>
    </source>
</evidence>
<dbReference type="EMBL" id="CP136896">
    <property type="protein sequence ID" value="WOL12791.1"/>
    <property type="molecule type" value="Genomic_DNA"/>
</dbReference>
<dbReference type="InterPro" id="IPR003347">
    <property type="entry name" value="JmjC_dom"/>
</dbReference>
<keyword evidence="3" id="KW-0479">Metal-binding</keyword>
<feature type="region of interest" description="Disordered" evidence="8">
    <location>
        <begin position="684"/>
        <end position="720"/>
    </location>
</feature>
<dbReference type="GO" id="GO:0031490">
    <property type="term" value="F:chromatin DNA binding"/>
    <property type="evidence" value="ECO:0007669"/>
    <property type="project" value="TreeGrafter"/>
</dbReference>
<dbReference type="PANTHER" id="PTHR12549:SF51">
    <property type="entry name" value="JMJC DOMAIN-CONTAINING PROTEIN"/>
    <property type="match status" value="1"/>
</dbReference>
<evidence type="ECO:0000256" key="1">
    <source>
        <dbReference type="ARBA" id="ARBA00004123"/>
    </source>
</evidence>
<dbReference type="Pfam" id="PF10497">
    <property type="entry name" value="zf-4CXXC_R1"/>
    <property type="match status" value="1"/>
</dbReference>
<dbReference type="Pfam" id="PF02373">
    <property type="entry name" value="JmjC"/>
    <property type="match status" value="1"/>
</dbReference>
<keyword evidence="7" id="KW-0862">Zinc</keyword>
<evidence type="ECO:0000313" key="12">
    <source>
        <dbReference type="Proteomes" id="UP001327560"/>
    </source>
</evidence>
<accession>A0AAQ3KV57</accession>
<dbReference type="CDD" id="cd02208">
    <property type="entry name" value="cupin_RmlC-like"/>
    <property type="match status" value="1"/>
</dbReference>
<feature type="region of interest" description="Disordered" evidence="8">
    <location>
        <begin position="1"/>
        <end position="39"/>
    </location>
</feature>
<feature type="compositionally biased region" description="Polar residues" evidence="8">
    <location>
        <begin position="643"/>
        <end position="656"/>
    </location>
</feature>